<dbReference type="Gene3D" id="1.20.1260.10">
    <property type="match status" value="1"/>
</dbReference>
<dbReference type="PROSITE" id="PS51257">
    <property type="entry name" value="PROKAR_LIPOPROTEIN"/>
    <property type="match status" value="1"/>
</dbReference>
<accession>A0A2S5IYC2</accession>
<protein>
    <submittedName>
        <fullName evidence="4">DUF305 domain-containing protein</fullName>
    </submittedName>
</protein>
<evidence type="ECO:0000313" key="5">
    <source>
        <dbReference type="Proteomes" id="UP000239297"/>
    </source>
</evidence>
<feature type="compositionally biased region" description="Low complexity" evidence="1">
    <location>
        <begin position="35"/>
        <end position="49"/>
    </location>
</feature>
<dbReference type="PANTHER" id="PTHR36933">
    <property type="entry name" value="SLL0788 PROTEIN"/>
    <property type="match status" value="1"/>
</dbReference>
<dbReference type="OrthoDB" id="26872at2"/>
<dbReference type="InterPro" id="IPR005183">
    <property type="entry name" value="DUF305_CopM-like"/>
</dbReference>
<gene>
    <name evidence="4" type="ORF">C4K88_07650</name>
</gene>
<evidence type="ECO:0000256" key="2">
    <source>
        <dbReference type="SAM" id="SignalP"/>
    </source>
</evidence>
<organism evidence="4 5">
    <name type="scientific">Arthrobacter pityocampae</name>
    <dbReference type="NCBI Taxonomy" id="547334"/>
    <lineage>
        <taxon>Bacteria</taxon>
        <taxon>Bacillati</taxon>
        <taxon>Actinomycetota</taxon>
        <taxon>Actinomycetes</taxon>
        <taxon>Micrococcales</taxon>
        <taxon>Micrococcaceae</taxon>
        <taxon>Arthrobacter</taxon>
    </lineage>
</organism>
<dbReference type="Proteomes" id="UP000239297">
    <property type="component" value="Unassembled WGS sequence"/>
</dbReference>
<feature type="region of interest" description="Disordered" evidence="1">
    <location>
        <begin position="132"/>
        <end position="170"/>
    </location>
</feature>
<dbReference type="RefSeq" id="WP_104121040.1">
    <property type="nucleotide sequence ID" value="NZ_PRKW01000003.1"/>
</dbReference>
<evidence type="ECO:0000313" key="4">
    <source>
        <dbReference type="EMBL" id="PPB49554.1"/>
    </source>
</evidence>
<dbReference type="EMBL" id="PRKW01000003">
    <property type="protein sequence ID" value="PPB49554.1"/>
    <property type="molecule type" value="Genomic_DNA"/>
</dbReference>
<dbReference type="AlphaFoldDB" id="A0A2S5IYC2"/>
<feature type="domain" description="DUF305" evidence="3">
    <location>
        <begin position="71"/>
        <end position="225"/>
    </location>
</feature>
<comment type="caution">
    <text evidence="4">The sequence shown here is derived from an EMBL/GenBank/DDBJ whole genome shotgun (WGS) entry which is preliminary data.</text>
</comment>
<feature type="chain" id="PRO_5015691604" evidence="2">
    <location>
        <begin position="23"/>
        <end position="228"/>
    </location>
</feature>
<evidence type="ECO:0000256" key="1">
    <source>
        <dbReference type="SAM" id="MobiDB-lite"/>
    </source>
</evidence>
<sequence length="228" mass="23520">MKHSLSLASLSVAALITLSACGSSSGGEIAGTSGGSSAAAAPSVTAEVGSEATTDATSGASETAAAHNDADAMFAQMMIPHHQQAVEMSDMMLSKDDISPEITDLATKIKDAQGPEIETMTGWLEAWDEPMEPGGGMDGHSMGSDTGDSGSMEGMMSEDQMSELESAEGTEASRIFLESMTAHHEGAVSMAENEIENGQDPEAIELAETIVETQNAEITEMEELLAGL</sequence>
<keyword evidence="5" id="KW-1185">Reference proteome</keyword>
<feature type="compositionally biased region" description="Low complexity" evidence="1">
    <location>
        <begin position="139"/>
        <end position="159"/>
    </location>
</feature>
<dbReference type="InterPro" id="IPR012347">
    <property type="entry name" value="Ferritin-like"/>
</dbReference>
<dbReference type="Pfam" id="PF03713">
    <property type="entry name" value="DUF305"/>
    <property type="match status" value="1"/>
</dbReference>
<name>A0A2S5IYC2_9MICC</name>
<keyword evidence="2" id="KW-0732">Signal</keyword>
<dbReference type="PANTHER" id="PTHR36933:SF1">
    <property type="entry name" value="SLL0788 PROTEIN"/>
    <property type="match status" value="1"/>
</dbReference>
<feature type="region of interest" description="Disordered" evidence="1">
    <location>
        <begin position="26"/>
        <end position="65"/>
    </location>
</feature>
<feature type="signal peptide" evidence="2">
    <location>
        <begin position="1"/>
        <end position="22"/>
    </location>
</feature>
<evidence type="ECO:0000259" key="3">
    <source>
        <dbReference type="Pfam" id="PF03713"/>
    </source>
</evidence>
<reference evidence="4 5" key="1">
    <citation type="journal article" date="2014" name="Int. J. Syst. Evol. Microbiol.">
        <title>Arthrobacter pityocampae sp. nov., isolated from Thaumetopoea pityocampa (Lep., Thaumetopoeidae).</title>
        <authorList>
            <person name="Ince I.A."/>
            <person name="Demirbag Z."/>
            <person name="Kati H."/>
        </authorList>
    </citation>
    <scope>NUCLEOTIDE SEQUENCE [LARGE SCALE GENOMIC DNA]</scope>
    <source>
        <strain evidence="4 5">Tp2</strain>
    </source>
</reference>
<proteinExistence type="predicted"/>